<evidence type="ECO:0000313" key="7">
    <source>
        <dbReference type="Proteomes" id="UP000505306"/>
    </source>
</evidence>
<evidence type="ECO:0000256" key="2">
    <source>
        <dbReference type="ARBA" id="ARBA00023125"/>
    </source>
</evidence>
<keyword evidence="2" id="KW-0238">DNA-binding</keyword>
<evidence type="ECO:0000256" key="3">
    <source>
        <dbReference type="ARBA" id="ARBA00023163"/>
    </source>
</evidence>
<dbReference type="InterPro" id="IPR020449">
    <property type="entry name" value="Tscrpt_reg_AraC-type_HTH"/>
</dbReference>
<evidence type="ECO:0000259" key="5">
    <source>
        <dbReference type="PROSITE" id="PS01124"/>
    </source>
</evidence>
<feature type="transmembrane region" description="Helical" evidence="4">
    <location>
        <begin position="12"/>
        <end position="31"/>
    </location>
</feature>
<dbReference type="GO" id="GO:0003700">
    <property type="term" value="F:DNA-binding transcription factor activity"/>
    <property type="evidence" value="ECO:0007669"/>
    <property type="project" value="InterPro"/>
</dbReference>
<dbReference type="PANTHER" id="PTHR43280">
    <property type="entry name" value="ARAC-FAMILY TRANSCRIPTIONAL REGULATOR"/>
    <property type="match status" value="1"/>
</dbReference>
<keyword evidence="4" id="KW-0812">Transmembrane</keyword>
<proteinExistence type="predicted"/>
<keyword evidence="3" id="KW-0804">Transcription</keyword>
<name>A0A6G6GI33_9FLAO</name>
<dbReference type="SMART" id="SM00342">
    <property type="entry name" value="HTH_ARAC"/>
    <property type="match status" value="1"/>
</dbReference>
<dbReference type="SUPFAM" id="SSF46689">
    <property type="entry name" value="Homeodomain-like"/>
    <property type="match status" value="1"/>
</dbReference>
<feature type="transmembrane region" description="Helical" evidence="4">
    <location>
        <begin position="37"/>
        <end position="57"/>
    </location>
</feature>
<feature type="domain" description="HTH araC/xylS-type" evidence="5">
    <location>
        <begin position="87"/>
        <end position="189"/>
    </location>
</feature>
<gene>
    <name evidence="6" type="ORF">G5B37_01225</name>
</gene>
<keyword evidence="4" id="KW-0472">Membrane</keyword>
<keyword evidence="1" id="KW-0805">Transcription regulation</keyword>
<reference evidence="6 7" key="1">
    <citation type="submission" date="2020-02" db="EMBL/GenBank/DDBJ databases">
        <title>Complete genome sequence of Flavobacteriaceae bacterium.</title>
        <authorList>
            <person name="Kim S.-J."/>
            <person name="Kim Y.-S."/>
            <person name="Kim K.-H."/>
        </authorList>
    </citation>
    <scope>NUCLEOTIDE SEQUENCE [LARGE SCALE GENOMIC DNA]</scope>
    <source>
        <strain evidence="6 7">RR4-40</strain>
    </source>
</reference>
<protein>
    <submittedName>
        <fullName evidence="6">AraC family transcriptional regulator</fullName>
    </submittedName>
</protein>
<dbReference type="PRINTS" id="PR00032">
    <property type="entry name" value="HTHARAC"/>
</dbReference>
<dbReference type="RefSeq" id="WP_164678242.1">
    <property type="nucleotide sequence ID" value="NZ_CP049057.1"/>
</dbReference>
<dbReference type="GO" id="GO:0043565">
    <property type="term" value="F:sequence-specific DNA binding"/>
    <property type="evidence" value="ECO:0007669"/>
    <property type="project" value="InterPro"/>
</dbReference>
<evidence type="ECO:0000313" key="6">
    <source>
        <dbReference type="EMBL" id="QIE58235.1"/>
    </source>
</evidence>
<dbReference type="Pfam" id="PF12833">
    <property type="entry name" value="HTH_18"/>
    <property type="match status" value="1"/>
</dbReference>
<accession>A0A6G6GI33</accession>
<sequence>MFSRKQKLDYDEIWSLSVFVGIFLIWLAYFTSEYTSYILGAFAFSFVLYLSILLLYFQRKKKFTISEKKEKYASSNIEEDEAEALVTKLTNVVTENQLYKNPNLTMPALAKKLHIRPQLLSQLLNDNLNKSFSNFINEYRIEEAKRMLSEDASLKIEVIAEQCGFNSNSAFYNAFKKVTNTTPAKYQNTKR</sequence>
<dbReference type="AlphaFoldDB" id="A0A6G6GI33"/>
<dbReference type="PANTHER" id="PTHR43280:SF29">
    <property type="entry name" value="ARAC-FAMILY TRANSCRIPTIONAL REGULATOR"/>
    <property type="match status" value="1"/>
</dbReference>
<dbReference type="InterPro" id="IPR018060">
    <property type="entry name" value="HTH_AraC"/>
</dbReference>
<keyword evidence="7" id="KW-1185">Reference proteome</keyword>
<dbReference type="KEGG" id="mgel:G5B37_01225"/>
<dbReference type="PROSITE" id="PS01124">
    <property type="entry name" value="HTH_ARAC_FAMILY_2"/>
    <property type="match status" value="1"/>
</dbReference>
<dbReference type="Gene3D" id="1.10.10.60">
    <property type="entry name" value="Homeodomain-like"/>
    <property type="match status" value="2"/>
</dbReference>
<evidence type="ECO:0000256" key="4">
    <source>
        <dbReference type="SAM" id="Phobius"/>
    </source>
</evidence>
<dbReference type="Proteomes" id="UP000505306">
    <property type="component" value="Chromosome"/>
</dbReference>
<dbReference type="InterPro" id="IPR018062">
    <property type="entry name" value="HTH_AraC-typ_CS"/>
</dbReference>
<dbReference type="PROSITE" id="PS00041">
    <property type="entry name" value="HTH_ARAC_FAMILY_1"/>
    <property type="match status" value="1"/>
</dbReference>
<keyword evidence="4" id="KW-1133">Transmembrane helix</keyword>
<organism evidence="6 7">
    <name type="scientific">Rasiella rasia</name>
    <dbReference type="NCBI Taxonomy" id="2744027"/>
    <lineage>
        <taxon>Bacteria</taxon>
        <taxon>Pseudomonadati</taxon>
        <taxon>Bacteroidota</taxon>
        <taxon>Flavobacteriia</taxon>
        <taxon>Flavobacteriales</taxon>
        <taxon>Flavobacteriaceae</taxon>
        <taxon>Rasiella</taxon>
    </lineage>
</organism>
<dbReference type="EMBL" id="CP049057">
    <property type="protein sequence ID" value="QIE58235.1"/>
    <property type="molecule type" value="Genomic_DNA"/>
</dbReference>
<dbReference type="InterPro" id="IPR009057">
    <property type="entry name" value="Homeodomain-like_sf"/>
</dbReference>
<evidence type="ECO:0000256" key="1">
    <source>
        <dbReference type="ARBA" id="ARBA00023015"/>
    </source>
</evidence>